<dbReference type="GO" id="GO:0006303">
    <property type="term" value="P:double-strand break repair via nonhomologous end joining"/>
    <property type="evidence" value="ECO:0007669"/>
    <property type="project" value="TreeGrafter"/>
</dbReference>
<dbReference type="InterPro" id="IPR038051">
    <property type="entry name" value="XRCC4-like_N_sf"/>
</dbReference>
<evidence type="ECO:0000313" key="9">
    <source>
        <dbReference type="EMBL" id="CAB3267804.1"/>
    </source>
</evidence>
<evidence type="ECO:0000256" key="2">
    <source>
        <dbReference type="ARBA" id="ARBA00022763"/>
    </source>
</evidence>
<dbReference type="InterPro" id="IPR014751">
    <property type="entry name" value="XRCC4-like_C"/>
</dbReference>
<comment type="subcellular location">
    <subcellularLocation>
        <location evidence="1">Nucleus</location>
    </subcellularLocation>
</comment>
<evidence type="ECO:0000256" key="4">
    <source>
        <dbReference type="ARBA" id="ARBA00023204"/>
    </source>
</evidence>
<proteinExistence type="evidence at transcript level"/>
<dbReference type="Gene3D" id="1.20.5.370">
    <property type="match status" value="1"/>
</dbReference>
<dbReference type="Pfam" id="PF06632">
    <property type="entry name" value="XRCC4"/>
    <property type="match status" value="1"/>
</dbReference>
<dbReference type="GO" id="GO:0005958">
    <property type="term" value="C:DNA-dependent protein kinase-DNA ligase 4 complex"/>
    <property type="evidence" value="ECO:0007669"/>
    <property type="project" value="TreeGrafter"/>
</dbReference>
<dbReference type="PANTHER" id="PTHR28559">
    <property type="entry name" value="DNA REPAIR PROTEIN XRCC4"/>
    <property type="match status" value="1"/>
</dbReference>
<dbReference type="Pfam" id="PF21924">
    <property type="entry name" value="XRCC4_CC"/>
    <property type="match status" value="1"/>
</dbReference>
<reference evidence="9" key="1">
    <citation type="submission" date="2020-04" db="EMBL/GenBank/DDBJ databases">
        <authorList>
            <person name="Neveu A P."/>
        </authorList>
    </citation>
    <scope>NUCLEOTIDE SEQUENCE</scope>
    <source>
        <tissue evidence="9">Whole embryo</tissue>
    </source>
</reference>
<dbReference type="SUPFAM" id="SSF50809">
    <property type="entry name" value="XRCC4, N-terminal domain"/>
    <property type="match status" value="1"/>
</dbReference>
<dbReference type="GO" id="GO:0032807">
    <property type="term" value="C:DNA ligase IV complex"/>
    <property type="evidence" value="ECO:0007669"/>
    <property type="project" value="TreeGrafter"/>
</dbReference>
<dbReference type="InterPro" id="IPR053961">
    <property type="entry name" value="XRCC4_N"/>
</dbReference>
<dbReference type="InterPro" id="IPR053962">
    <property type="entry name" value="XRCC4_CC"/>
</dbReference>
<dbReference type="GO" id="GO:0010165">
    <property type="term" value="P:response to X-ray"/>
    <property type="evidence" value="ECO:0007669"/>
    <property type="project" value="TreeGrafter"/>
</dbReference>
<dbReference type="AlphaFoldDB" id="A0A6F9DWH7"/>
<evidence type="ECO:0000256" key="5">
    <source>
        <dbReference type="ARBA" id="ARBA00023242"/>
    </source>
</evidence>
<dbReference type="EMBL" id="LR791942">
    <property type="protein sequence ID" value="CAB3267804.1"/>
    <property type="molecule type" value="mRNA"/>
</dbReference>
<dbReference type="InterPro" id="IPR010585">
    <property type="entry name" value="DNA_repair_prot_XRCC4"/>
</dbReference>
<name>A0A6F9DWH7_9ASCI</name>
<evidence type="ECO:0000256" key="1">
    <source>
        <dbReference type="ARBA" id="ARBA00004123"/>
    </source>
</evidence>
<dbReference type="GO" id="GO:0006310">
    <property type="term" value="P:DNA recombination"/>
    <property type="evidence" value="ECO:0007669"/>
    <property type="project" value="UniProtKB-KW"/>
</dbReference>
<dbReference type="PANTHER" id="PTHR28559:SF1">
    <property type="entry name" value="DNA REPAIR PROTEIN XRCC4"/>
    <property type="match status" value="1"/>
</dbReference>
<keyword evidence="3" id="KW-0233">DNA recombination</keyword>
<keyword evidence="5" id="KW-0539">Nucleus</keyword>
<dbReference type="InterPro" id="IPR009089">
    <property type="entry name" value="XRCC4_N_sf"/>
</dbReference>
<evidence type="ECO:0000259" key="8">
    <source>
        <dbReference type="Pfam" id="PF21924"/>
    </source>
</evidence>
<dbReference type="SUPFAM" id="SSF58022">
    <property type="entry name" value="XRCC4, C-terminal oligomerization domain"/>
    <property type="match status" value="1"/>
</dbReference>
<evidence type="ECO:0000256" key="3">
    <source>
        <dbReference type="ARBA" id="ARBA00023172"/>
    </source>
</evidence>
<dbReference type="GO" id="GO:0003677">
    <property type="term" value="F:DNA binding"/>
    <property type="evidence" value="ECO:0007669"/>
    <property type="project" value="InterPro"/>
</dbReference>
<organism evidence="9">
    <name type="scientific">Phallusia mammillata</name>
    <dbReference type="NCBI Taxonomy" id="59560"/>
    <lineage>
        <taxon>Eukaryota</taxon>
        <taxon>Metazoa</taxon>
        <taxon>Chordata</taxon>
        <taxon>Tunicata</taxon>
        <taxon>Ascidiacea</taxon>
        <taxon>Phlebobranchia</taxon>
        <taxon>Ascidiidae</taxon>
        <taxon>Phallusia</taxon>
    </lineage>
</organism>
<dbReference type="Gene3D" id="2.170.210.10">
    <property type="entry name" value="DNA double-strand break repair and VJ recombination XRCC4, N-terminal"/>
    <property type="match status" value="1"/>
</dbReference>
<keyword evidence="2" id="KW-0227">DNA damage</keyword>
<keyword evidence="4" id="KW-0234">DNA repair</keyword>
<accession>A0A6F9DWH7</accession>
<gene>
    <name evidence="9" type="primary">Xrcc4</name>
</gene>
<protein>
    <submittedName>
        <fullName evidence="9">DNA repair protein XRCC4-like</fullName>
    </submittedName>
</protein>
<sequence>MELTKSTSESGMKSFAQGDTEYIIASTFHDDLTCEISITDGEICWKKSLKSTDIKSFAKETGMSNEEYISKMKLAFQEDSNIGGDVEIMEYEFNRSADGTLEFKWKTVQKDIKFCLGSILIEKVETGNGIMGMLTSASQELRMWKSMVFSTNEECTAIKKKYLQTVDLLSECTKLKQDQENELLTKFVLVINEKKAKIRKILKQNELYVDTIKQLQKQINSQPEVETQPSTSKQAVTLKNIREMSSSSETDDSYPIILKHKKPLLPPPKILPTSPIKPKDMPIEIPTGLSDVAVTTSSDSTVDINDMIDDM</sequence>
<evidence type="ECO:0000256" key="6">
    <source>
        <dbReference type="ARBA" id="ARBA00025728"/>
    </source>
</evidence>
<feature type="domain" description="XRCC4 N-terminal" evidence="7">
    <location>
        <begin position="23"/>
        <end position="121"/>
    </location>
</feature>
<evidence type="ECO:0000259" key="7">
    <source>
        <dbReference type="Pfam" id="PF06632"/>
    </source>
</evidence>
<feature type="domain" description="XRCC4 coiled-coil" evidence="8">
    <location>
        <begin position="159"/>
        <end position="200"/>
    </location>
</feature>
<comment type="similarity">
    <text evidence="6">Belongs to the XRCC4-XLF family. XRCC4 subfamily.</text>
</comment>